<evidence type="ECO:0000313" key="1">
    <source>
        <dbReference type="EMBL" id="OGY40896.1"/>
    </source>
</evidence>
<reference evidence="1 2" key="1">
    <citation type="journal article" date="2016" name="Nat. Commun.">
        <title>Thousands of microbial genomes shed light on interconnected biogeochemical processes in an aquifer system.</title>
        <authorList>
            <person name="Anantharaman K."/>
            <person name="Brown C.T."/>
            <person name="Hug L.A."/>
            <person name="Sharon I."/>
            <person name="Castelle C.J."/>
            <person name="Probst A.J."/>
            <person name="Thomas B.C."/>
            <person name="Singh A."/>
            <person name="Wilkins M.J."/>
            <person name="Karaoz U."/>
            <person name="Brodie E.L."/>
            <person name="Williams K.H."/>
            <person name="Hubbard S.S."/>
            <person name="Banfield J.F."/>
        </authorList>
    </citation>
    <scope>NUCLEOTIDE SEQUENCE [LARGE SCALE GENOMIC DNA]</scope>
</reference>
<name>A0A1G1XMK3_9BACT</name>
<accession>A0A1G1XMK3</accession>
<proteinExistence type="predicted"/>
<evidence type="ECO:0000313" key="2">
    <source>
        <dbReference type="Proteomes" id="UP000176498"/>
    </source>
</evidence>
<dbReference type="EMBL" id="MHHZ01000023">
    <property type="protein sequence ID" value="OGY40896.1"/>
    <property type="molecule type" value="Genomic_DNA"/>
</dbReference>
<sequence length="187" mass="22210">MRVKIVDGFKIRNTFEIDFGVLGDNFNTPFIRPGEIWLDKAFLAEKKKILVEYHENRKLVKKFGYEKAKKMMRFKVAKGFKIDSIKIKLLKKQGLLKIYLVKGRKTRENLDPNFYFGGHYLVYKYVPKNEVWIDNTVIPEERKYILVHELYELGLMKKGKSYNNAHDYANAAEKEVRRKDGFKYVTD</sequence>
<dbReference type="AlphaFoldDB" id="A0A1G1XMK3"/>
<gene>
    <name evidence="1" type="ORF">A2Y82_03435</name>
</gene>
<protein>
    <submittedName>
        <fullName evidence="1">Uncharacterized protein</fullName>
    </submittedName>
</protein>
<organism evidence="1 2">
    <name type="scientific">Candidatus Buchananbacteria bacterium RBG_13_36_9</name>
    <dbReference type="NCBI Taxonomy" id="1797530"/>
    <lineage>
        <taxon>Bacteria</taxon>
        <taxon>Candidatus Buchananiibacteriota</taxon>
    </lineage>
</organism>
<comment type="caution">
    <text evidence="1">The sequence shown here is derived from an EMBL/GenBank/DDBJ whole genome shotgun (WGS) entry which is preliminary data.</text>
</comment>
<dbReference type="Proteomes" id="UP000176498">
    <property type="component" value="Unassembled WGS sequence"/>
</dbReference>